<dbReference type="EMBL" id="DS268156">
    <property type="protein sequence ID" value="KMU77453.1"/>
    <property type="molecule type" value="Genomic_DNA"/>
</dbReference>
<proteinExistence type="predicted"/>
<evidence type="ECO:0000313" key="2">
    <source>
        <dbReference type="EMBL" id="KMU77453.1"/>
    </source>
</evidence>
<organism evidence="2 3">
    <name type="scientific">Coccidioides immitis RMSCC 3703</name>
    <dbReference type="NCBI Taxonomy" id="454286"/>
    <lineage>
        <taxon>Eukaryota</taxon>
        <taxon>Fungi</taxon>
        <taxon>Dikarya</taxon>
        <taxon>Ascomycota</taxon>
        <taxon>Pezizomycotina</taxon>
        <taxon>Eurotiomycetes</taxon>
        <taxon>Eurotiomycetidae</taxon>
        <taxon>Onygenales</taxon>
        <taxon>Onygenaceae</taxon>
        <taxon>Coccidioides</taxon>
    </lineage>
</organism>
<feature type="region of interest" description="Disordered" evidence="1">
    <location>
        <begin position="1"/>
        <end position="51"/>
    </location>
</feature>
<accession>A0A0J8R1A2</accession>
<name>A0A0J8R1A2_COCIT</name>
<evidence type="ECO:0000256" key="1">
    <source>
        <dbReference type="SAM" id="MobiDB-lite"/>
    </source>
</evidence>
<protein>
    <submittedName>
        <fullName evidence="2">Uncharacterized protein</fullName>
    </submittedName>
</protein>
<sequence>MGQIRAGRGPPGNARVDGIIGPAQSGESKGSPKGSHHEANRRRKSPEPSFAQDYLRSTVEDASCFTQMSIPRDFPYVICRNETEDTRRVYDGDGPREFER</sequence>
<gene>
    <name evidence="2" type="ORF">CISG_06455</name>
</gene>
<reference evidence="3" key="1">
    <citation type="journal article" date="2010" name="Genome Res.">
        <title>Population genomic sequencing of Coccidioides fungi reveals recent hybridization and transposon control.</title>
        <authorList>
            <person name="Neafsey D.E."/>
            <person name="Barker B.M."/>
            <person name="Sharpton T.J."/>
            <person name="Stajich J.E."/>
            <person name="Park D.J."/>
            <person name="Whiston E."/>
            <person name="Hung C.-Y."/>
            <person name="McMahan C."/>
            <person name="White J."/>
            <person name="Sykes S."/>
            <person name="Heiman D."/>
            <person name="Young S."/>
            <person name="Zeng Q."/>
            <person name="Abouelleil A."/>
            <person name="Aftuck L."/>
            <person name="Bessette D."/>
            <person name="Brown A."/>
            <person name="FitzGerald M."/>
            <person name="Lui A."/>
            <person name="Macdonald J.P."/>
            <person name="Priest M."/>
            <person name="Orbach M.J."/>
            <person name="Galgiani J.N."/>
            <person name="Kirkland T.N."/>
            <person name="Cole G.T."/>
            <person name="Birren B.W."/>
            <person name="Henn M.R."/>
            <person name="Taylor J.W."/>
            <person name="Rounsley S.D."/>
        </authorList>
    </citation>
    <scope>NUCLEOTIDE SEQUENCE [LARGE SCALE GENOMIC DNA]</scope>
    <source>
        <strain evidence="3">RMSCC 3703</strain>
    </source>
</reference>
<dbReference type="Proteomes" id="UP000054559">
    <property type="component" value="Unassembled WGS sequence"/>
</dbReference>
<dbReference type="AlphaFoldDB" id="A0A0J8R1A2"/>
<evidence type="ECO:0000313" key="3">
    <source>
        <dbReference type="Proteomes" id="UP000054559"/>
    </source>
</evidence>